<dbReference type="Pfam" id="PF00098">
    <property type="entry name" value="zf-CCHC"/>
    <property type="match status" value="1"/>
</dbReference>
<feature type="domain" description="CCHC-type" evidence="2">
    <location>
        <begin position="7"/>
        <end position="21"/>
    </location>
</feature>
<keyword evidence="1" id="KW-0378">Hydrolase</keyword>
<dbReference type="PROSITE" id="PS50158">
    <property type="entry name" value="ZF_CCHC"/>
    <property type="match status" value="1"/>
</dbReference>
<dbReference type="InterPro" id="IPR001878">
    <property type="entry name" value="Znf_CCHC"/>
</dbReference>
<dbReference type="GO" id="GO:0016787">
    <property type="term" value="F:hydrolase activity"/>
    <property type="evidence" value="ECO:0007669"/>
    <property type="project" value="UniProtKB-KW"/>
</dbReference>
<dbReference type="PROSITE" id="PS00893">
    <property type="entry name" value="NUDIX_BOX"/>
    <property type="match status" value="1"/>
</dbReference>
<evidence type="ECO:0000259" key="3">
    <source>
        <dbReference type="PROSITE" id="PS51462"/>
    </source>
</evidence>
<proteinExistence type="predicted"/>
<name>A0A6C0BTR9_9ZZZZ</name>
<organism evidence="4">
    <name type="scientific">viral metagenome</name>
    <dbReference type="NCBI Taxonomy" id="1070528"/>
    <lineage>
        <taxon>unclassified sequences</taxon>
        <taxon>metagenomes</taxon>
        <taxon>organismal metagenomes</taxon>
    </lineage>
</organism>
<feature type="domain" description="Nudix hydrolase" evidence="3">
    <location>
        <begin position="22"/>
        <end position="245"/>
    </location>
</feature>
<protein>
    <recommendedName>
        <fullName evidence="5">Nudix hydrolase domain-containing protein</fullName>
    </recommendedName>
</protein>
<dbReference type="InterPro" id="IPR000086">
    <property type="entry name" value="NUDIX_hydrolase_dom"/>
</dbReference>
<dbReference type="AlphaFoldDB" id="A0A6C0BTR9"/>
<dbReference type="SUPFAM" id="SSF57756">
    <property type="entry name" value="Retrovirus zinc finger-like domains"/>
    <property type="match status" value="1"/>
</dbReference>
<dbReference type="Gene3D" id="3.90.79.10">
    <property type="entry name" value="Nucleoside Triphosphate Pyrophosphohydrolase"/>
    <property type="match status" value="1"/>
</dbReference>
<dbReference type="PROSITE" id="PS51462">
    <property type="entry name" value="NUDIX"/>
    <property type="match status" value="1"/>
</dbReference>
<dbReference type="InterPro" id="IPR015797">
    <property type="entry name" value="NUDIX_hydrolase-like_dom_sf"/>
</dbReference>
<dbReference type="GO" id="GO:0008270">
    <property type="term" value="F:zinc ion binding"/>
    <property type="evidence" value="ECO:0007669"/>
    <property type="project" value="InterPro"/>
</dbReference>
<dbReference type="Pfam" id="PF00293">
    <property type="entry name" value="NUDIX"/>
    <property type="match status" value="1"/>
</dbReference>
<evidence type="ECO:0008006" key="5">
    <source>
        <dbReference type="Google" id="ProtNLM"/>
    </source>
</evidence>
<evidence type="ECO:0000313" key="4">
    <source>
        <dbReference type="EMBL" id="QHS94808.1"/>
    </source>
</evidence>
<evidence type="ECO:0000256" key="1">
    <source>
        <dbReference type="ARBA" id="ARBA00022801"/>
    </source>
</evidence>
<sequence length="258" mass="30738">MSKILYCNNCGKQGHISNDCKMPITSVGIILLRYEDNLPKFLFVRRRETFGYSDLVRGKYPIYNKSFIQNLVNEMTIEEKNEIKKTLKEIETEGKDPNETILKRYYTYIKSNRDMGYDDIDLSNIIDTSNTKWKEPEWGFPKGRRNYQEKDLDCALREFEEETGYMRNEITLIENLIPLEEIFTGSNYKIYKHRYYLAKLNDDNNVKVNTFQESEISKMEWFNKTKSLENIRPYNVEKKNIVNIVDDILESTLFYFSS</sequence>
<dbReference type="GO" id="GO:0003676">
    <property type="term" value="F:nucleic acid binding"/>
    <property type="evidence" value="ECO:0007669"/>
    <property type="project" value="InterPro"/>
</dbReference>
<dbReference type="InterPro" id="IPR036875">
    <property type="entry name" value="Znf_CCHC_sf"/>
</dbReference>
<dbReference type="Gene3D" id="4.10.60.10">
    <property type="entry name" value="Zinc finger, CCHC-type"/>
    <property type="match status" value="1"/>
</dbReference>
<dbReference type="EMBL" id="MN739233">
    <property type="protein sequence ID" value="QHS94808.1"/>
    <property type="molecule type" value="Genomic_DNA"/>
</dbReference>
<dbReference type="GO" id="GO:0000290">
    <property type="term" value="P:deadenylation-dependent decapping of nuclear-transcribed mRNA"/>
    <property type="evidence" value="ECO:0007669"/>
    <property type="project" value="TreeGrafter"/>
</dbReference>
<evidence type="ECO:0000259" key="2">
    <source>
        <dbReference type="PROSITE" id="PS50158"/>
    </source>
</evidence>
<dbReference type="SUPFAM" id="SSF55811">
    <property type="entry name" value="Nudix"/>
    <property type="match status" value="1"/>
</dbReference>
<accession>A0A6C0BTR9</accession>
<reference evidence="4" key="1">
    <citation type="journal article" date="2020" name="Nature">
        <title>Giant virus diversity and host interactions through global metagenomics.</title>
        <authorList>
            <person name="Schulz F."/>
            <person name="Roux S."/>
            <person name="Paez-Espino D."/>
            <person name="Jungbluth S."/>
            <person name="Walsh D.A."/>
            <person name="Denef V.J."/>
            <person name="McMahon K.D."/>
            <person name="Konstantinidis K.T."/>
            <person name="Eloe-Fadrosh E.A."/>
            <person name="Kyrpides N.C."/>
            <person name="Woyke T."/>
        </authorList>
    </citation>
    <scope>NUCLEOTIDE SEQUENCE</scope>
    <source>
        <strain evidence="4">GVMAG-M-3300018428-16</strain>
    </source>
</reference>
<dbReference type="SMART" id="SM00343">
    <property type="entry name" value="ZnF_C2HC"/>
    <property type="match status" value="1"/>
</dbReference>
<dbReference type="PANTHER" id="PTHR23114">
    <property type="entry name" value="M7GPPPN-MRNA HYDROLASE"/>
    <property type="match status" value="1"/>
</dbReference>
<dbReference type="InterPro" id="IPR020084">
    <property type="entry name" value="NUDIX_hydrolase_CS"/>
</dbReference>
<dbReference type="PANTHER" id="PTHR23114:SF17">
    <property type="entry name" value="M7GPPPN-MRNA HYDROLASE"/>
    <property type="match status" value="1"/>
</dbReference>
<dbReference type="GO" id="GO:0000932">
    <property type="term" value="C:P-body"/>
    <property type="evidence" value="ECO:0007669"/>
    <property type="project" value="TreeGrafter"/>
</dbReference>